<dbReference type="InterPro" id="IPR002347">
    <property type="entry name" value="SDR_fam"/>
</dbReference>
<name>A0A1H1H470_9BURK</name>
<dbReference type="PROSITE" id="PS00061">
    <property type="entry name" value="ADH_SHORT"/>
    <property type="match status" value="1"/>
</dbReference>
<dbReference type="CDD" id="cd05233">
    <property type="entry name" value="SDR_c"/>
    <property type="match status" value="1"/>
</dbReference>
<keyword evidence="2" id="KW-0560">Oxidoreductase</keyword>
<dbReference type="RefSeq" id="WP_074767029.1">
    <property type="nucleotide sequence ID" value="NZ_FNKP01000002.1"/>
</dbReference>
<dbReference type="PRINTS" id="PR00081">
    <property type="entry name" value="GDHRDH"/>
</dbReference>
<dbReference type="FunFam" id="3.40.50.720:FF:000084">
    <property type="entry name" value="Short-chain dehydrogenase reductase"/>
    <property type="match status" value="1"/>
</dbReference>
<evidence type="ECO:0000256" key="1">
    <source>
        <dbReference type="ARBA" id="ARBA00006484"/>
    </source>
</evidence>
<evidence type="ECO:0000313" key="4">
    <source>
        <dbReference type="Proteomes" id="UP000183487"/>
    </source>
</evidence>
<dbReference type="PRINTS" id="PR00080">
    <property type="entry name" value="SDRFAMILY"/>
</dbReference>
<dbReference type="GO" id="GO:0016491">
    <property type="term" value="F:oxidoreductase activity"/>
    <property type="evidence" value="ECO:0007669"/>
    <property type="project" value="UniProtKB-KW"/>
</dbReference>
<reference evidence="4" key="1">
    <citation type="submission" date="2016-10" db="EMBL/GenBank/DDBJ databases">
        <authorList>
            <person name="Varghese N."/>
            <person name="Submissions S."/>
        </authorList>
    </citation>
    <scope>NUCLEOTIDE SEQUENCE [LARGE SCALE GENOMIC DNA]</scope>
    <source>
        <strain evidence="4">GAS106B</strain>
    </source>
</reference>
<comment type="similarity">
    <text evidence="1">Belongs to the short-chain dehydrogenases/reductases (SDR) family.</text>
</comment>
<dbReference type="AlphaFoldDB" id="A0A1H1H470"/>
<dbReference type="PANTHER" id="PTHR43639:SF1">
    <property type="entry name" value="SHORT-CHAIN DEHYDROGENASE_REDUCTASE FAMILY PROTEIN"/>
    <property type="match status" value="1"/>
</dbReference>
<dbReference type="Proteomes" id="UP000183487">
    <property type="component" value="Unassembled WGS sequence"/>
</dbReference>
<dbReference type="EMBL" id="FNKP01000002">
    <property type="protein sequence ID" value="SDR20302.1"/>
    <property type="molecule type" value="Genomic_DNA"/>
</dbReference>
<dbReference type="InterPro" id="IPR036291">
    <property type="entry name" value="NAD(P)-bd_dom_sf"/>
</dbReference>
<dbReference type="OrthoDB" id="9789398at2"/>
<keyword evidence="4" id="KW-1185">Reference proteome</keyword>
<dbReference type="Gene3D" id="3.40.50.720">
    <property type="entry name" value="NAD(P)-binding Rossmann-like Domain"/>
    <property type="match status" value="1"/>
</dbReference>
<accession>A0A1H1H470</accession>
<proteinExistence type="inferred from homology"/>
<dbReference type="InterPro" id="IPR020904">
    <property type="entry name" value="Sc_DH/Rdtase_CS"/>
</dbReference>
<sequence>MKASRPIYPGLAGQVAFISGGASGIGEALVEAFWEQGAQVAFCDIDSDAGNALCERLAATSATDTQVARLKPWFAVCDVRDIDAYRVVLDDAARALGPIRTLVNNAGRDTRHALDDLSVDMWHDMLAVNLTHHVFATQRVAPGMQAAGGGAIVNLGSISWLRGRPNLIGYTASKAAISGITRTLARELGEHDIRVNAVLPGAVVTERQSALWRDAAADQQFIDLQCLKFRVEPSHIADSVLFLASPQAAAITGQNLLVDAGLAQVSVVG</sequence>
<gene>
    <name evidence="3" type="ORF">SAMN05443245_3521</name>
</gene>
<dbReference type="Pfam" id="PF13561">
    <property type="entry name" value="adh_short_C2"/>
    <property type="match status" value="1"/>
</dbReference>
<protein>
    <submittedName>
        <fullName evidence="3">NAD(P)-dependent dehydrogenase, short-chain alcohol dehydrogenase family</fullName>
    </submittedName>
</protein>
<dbReference type="PANTHER" id="PTHR43639">
    <property type="entry name" value="OXIDOREDUCTASE, SHORT-CHAIN DEHYDROGENASE/REDUCTASE FAMILY (AFU_ORTHOLOGUE AFUA_5G02870)"/>
    <property type="match status" value="1"/>
</dbReference>
<dbReference type="SUPFAM" id="SSF51735">
    <property type="entry name" value="NAD(P)-binding Rossmann-fold domains"/>
    <property type="match status" value="1"/>
</dbReference>
<evidence type="ECO:0000256" key="2">
    <source>
        <dbReference type="ARBA" id="ARBA00023002"/>
    </source>
</evidence>
<evidence type="ECO:0000313" key="3">
    <source>
        <dbReference type="EMBL" id="SDR20302.1"/>
    </source>
</evidence>
<organism evidence="3 4">
    <name type="scientific">Paraburkholderia fungorum</name>
    <dbReference type="NCBI Taxonomy" id="134537"/>
    <lineage>
        <taxon>Bacteria</taxon>
        <taxon>Pseudomonadati</taxon>
        <taxon>Pseudomonadota</taxon>
        <taxon>Betaproteobacteria</taxon>
        <taxon>Burkholderiales</taxon>
        <taxon>Burkholderiaceae</taxon>
        <taxon>Paraburkholderia</taxon>
    </lineage>
</organism>